<reference evidence="2" key="1">
    <citation type="submission" date="2019-08" db="EMBL/GenBank/DDBJ databases">
        <authorList>
            <person name="Kucharzyk K."/>
            <person name="Murdoch R.W."/>
            <person name="Higgins S."/>
            <person name="Loffler F."/>
        </authorList>
    </citation>
    <scope>NUCLEOTIDE SEQUENCE</scope>
</reference>
<accession>A0A644YRC2</accession>
<sequence>MKHFSKLITAALTLTIATALLCSACAPANTVVLAATPEPTPSATAAPTATPTETPLPTPTVRPELTTEEEKELLGINYKFNPILLSGIGVVIFRLSENQTSDEYSKTYNIREMWTTADWDKSGHFILSSFQSGEIVLSTVETYETICLDDLPKMELDFTGEQYKGSIILWAGSLKDLKNGYREMGFEYRSSYLLDGIQYKLLSENENISVNPDELAEVYLLEVPKERRTPAWEYVPEYPSPTPET</sequence>
<gene>
    <name evidence="2" type="ORF">SDC9_76981</name>
</gene>
<dbReference type="AlphaFoldDB" id="A0A644YRC2"/>
<evidence type="ECO:0000256" key="1">
    <source>
        <dbReference type="SAM" id="MobiDB-lite"/>
    </source>
</evidence>
<feature type="compositionally biased region" description="Low complexity" evidence="1">
    <location>
        <begin position="38"/>
        <end position="53"/>
    </location>
</feature>
<evidence type="ECO:0000313" key="2">
    <source>
        <dbReference type="EMBL" id="MPM30431.1"/>
    </source>
</evidence>
<organism evidence="2">
    <name type="scientific">bioreactor metagenome</name>
    <dbReference type="NCBI Taxonomy" id="1076179"/>
    <lineage>
        <taxon>unclassified sequences</taxon>
        <taxon>metagenomes</taxon>
        <taxon>ecological metagenomes</taxon>
    </lineage>
</organism>
<name>A0A644YRC2_9ZZZZ</name>
<protein>
    <submittedName>
        <fullName evidence="2">Uncharacterized protein</fullName>
    </submittedName>
</protein>
<comment type="caution">
    <text evidence="2">The sequence shown here is derived from an EMBL/GenBank/DDBJ whole genome shotgun (WGS) entry which is preliminary data.</text>
</comment>
<proteinExistence type="predicted"/>
<feature type="region of interest" description="Disordered" evidence="1">
    <location>
        <begin position="38"/>
        <end position="63"/>
    </location>
</feature>
<dbReference type="EMBL" id="VSSQ01005784">
    <property type="protein sequence ID" value="MPM30431.1"/>
    <property type="molecule type" value="Genomic_DNA"/>
</dbReference>